<dbReference type="InterPro" id="IPR051481">
    <property type="entry name" value="BTB-POZ/Galectin-3-binding"/>
</dbReference>
<dbReference type="InterPro" id="IPR000210">
    <property type="entry name" value="BTB/POZ_dom"/>
</dbReference>
<evidence type="ECO:0000259" key="1">
    <source>
        <dbReference type="PROSITE" id="PS50097"/>
    </source>
</evidence>
<dbReference type="Proteomes" id="UP000807716">
    <property type="component" value="Unassembled WGS sequence"/>
</dbReference>
<dbReference type="OrthoDB" id="298084at2759"/>
<comment type="caution">
    <text evidence="2">The sequence shown here is derived from an EMBL/GenBank/DDBJ whole genome shotgun (WGS) entry which is preliminary data.</text>
</comment>
<dbReference type="Gene3D" id="1.25.40.420">
    <property type="match status" value="1"/>
</dbReference>
<dbReference type="SMART" id="SM00225">
    <property type="entry name" value="BTB"/>
    <property type="match status" value="1"/>
</dbReference>
<dbReference type="PANTHER" id="PTHR24410:SF23">
    <property type="entry name" value="BTB DOMAIN-CONTAINING PROTEIN-RELATED"/>
    <property type="match status" value="1"/>
</dbReference>
<dbReference type="InterPro" id="IPR011705">
    <property type="entry name" value="BACK"/>
</dbReference>
<gene>
    <name evidence="2" type="ORF">DFQ27_000117</name>
</gene>
<dbReference type="SUPFAM" id="SSF54695">
    <property type="entry name" value="POZ domain"/>
    <property type="match status" value="1"/>
</dbReference>
<dbReference type="Gene3D" id="3.30.710.10">
    <property type="entry name" value="Potassium Channel Kv1.1, Chain A"/>
    <property type="match status" value="1"/>
</dbReference>
<dbReference type="PANTHER" id="PTHR24410">
    <property type="entry name" value="HL07962P-RELATED"/>
    <property type="match status" value="1"/>
</dbReference>
<dbReference type="EMBL" id="JAAAJB010000100">
    <property type="protein sequence ID" value="KAG0266165.1"/>
    <property type="molecule type" value="Genomic_DNA"/>
</dbReference>
<dbReference type="CDD" id="cd18186">
    <property type="entry name" value="BTB_POZ_ZBTB_KLHL-like"/>
    <property type="match status" value="1"/>
</dbReference>
<organism evidence="2 3">
    <name type="scientific">Actinomortierella ambigua</name>
    <dbReference type="NCBI Taxonomy" id="1343610"/>
    <lineage>
        <taxon>Eukaryota</taxon>
        <taxon>Fungi</taxon>
        <taxon>Fungi incertae sedis</taxon>
        <taxon>Mucoromycota</taxon>
        <taxon>Mortierellomycotina</taxon>
        <taxon>Mortierellomycetes</taxon>
        <taxon>Mortierellales</taxon>
        <taxon>Mortierellaceae</taxon>
        <taxon>Actinomortierella</taxon>
    </lineage>
</organism>
<proteinExistence type="predicted"/>
<dbReference type="InterPro" id="IPR011333">
    <property type="entry name" value="SKP1/BTB/POZ_sf"/>
</dbReference>
<keyword evidence="3" id="KW-1185">Reference proteome</keyword>
<name>A0A9P6UA65_9FUNG</name>
<sequence>MLINETEGLGRDLATLLKDRVRVDIRFHLGMESLERYGHSLIVCTRSPYLAEKLAQALQVGSVTTIRLPNLRVRTFELALQYMYTGSVDIANDTVQELTKTAIELRLEGLAKRCAEYMIDNISHNNIFQLTQLAEEEYGEPEQASSSSSSTSSSSSSKYLCELRDECHNYFIRHFDELKSRREILAFNHPQTIRSLLSLDRLYVDELDVWKVAVQWAYRAARVNWTAQTRNLFDFPTEPGSIVVRTPMLDTFQAGGYMTSSVKVTREDEVVVEEAEERQEDKTIATIATGLLTPTTSPRPSTSGRGEFSTEPSLLWGDAMFAPQEKDVVVVMRKKEQESLKQKLNLLVDAVRFTRIPAEAFVRLVARTGLLRDGLCEQSNPSKRVKRLRLLYRCSRNGFETQETRPQYV</sequence>
<dbReference type="Pfam" id="PF07707">
    <property type="entry name" value="BACK"/>
    <property type="match status" value="1"/>
</dbReference>
<reference evidence="2" key="1">
    <citation type="journal article" date="2020" name="Fungal Divers.">
        <title>Resolving the Mortierellaceae phylogeny through synthesis of multi-gene phylogenetics and phylogenomics.</title>
        <authorList>
            <person name="Vandepol N."/>
            <person name="Liber J."/>
            <person name="Desiro A."/>
            <person name="Na H."/>
            <person name="Kennedy M."/>
            <person name="Barry K."/>
            <person name="Grigoriev I.V."/>
            <person name="Miller A.N."/>
            <person name="O'Donnell K."/>
            <person name="Stajich J.E."/>
            <person name="Bonito G."/>
        </authorList>
    </citation>
    <scope>NUCLEOTIDE SEQUENCE</scope>
    <source>
        <strain evidence="2">BC1065</strain>
    </source>
</reference>
<accession>A0A9P6UA65</accession>
<dbReference type="AlphaFoldDB" id="A0A9P6UA65"/>
<dbReference type="Pfam" id="PF00651">
    <property type="entry name" value="BTB"/>
    <property type="match status" value="1"/>
</dbReference>
<feature type="domain" description="BTB" evidence="1">
    <location>
        <begin position="23"/>
        <end position="92"/>
    </location>
</feature>
<evidence type="ECO:0000313" key="3">
    <source>
        <dbReference type="Proteomes" id="UP000807716"/>
    </source>
</evidence>
<protein>
    <recommendedName>
        <fullName evidence="1">BTB domain-containing protein</fullName>
    </recommendedName>
</protein>
<evidence type="ECO:0000313" key="2">
    <source>
        <dbReference type="EMBL" id="KAG0266165.1"/>
    </source>
</evidence>
<dbReference type="PROSITE" id="PS50097">
    <property type="entry name" value="BTB"/>
    <property type="match status" value="1"/>
</dbReference>